<evidence type="ECO:0000313" key="3">
    <source>
        <dbReference type="EMBL" id="PHX53738.1"/>
    </source>
</evidence>
<dbReference type="SUPFAM" id="SSF74653">
    <property type="entry name" value="TolA/TonB C-terminal domain"/>
    <property type="match status" value="1"/>
</dbReference>
<feature type="compositionally biased region" description="Pro residues" evidence="1">
    <location>
        <begin position="123"/>
        <end position="141"/>
    </location>
</feature>
<proteinExistence type="predicted"/>
<accession>A0A2G4EW93</accession>
<feature type="compositionally biased region" description="Low complexity" evidence="1">
    <location>
        <begin position="511"/>
        <end position="546"/>
    </location>
</feature>
<dbReference type="OrthoDB" id="468524at2"/>
<dbReference type="Gene3D" id="3.30.1150.10">
    <property type="match status" value="1"/>
</dbReference>
<comment type="caution">
    <text evidence="3">The sequence shown here is derived from an EMBL/GenBank/DDBJ whole genome shotgun (WGS) entry which is preliminary data.</text>
</comment>
<feature type="compositionally biased region" description="Pro residues" evidence="1">
    <location>
        <begin position="158"/>
        <end position="190"/>
    </location>
</feature>
<feature type="region of interest" description="Disordered" evidence="1">
    <location>
        <begin position="396"/>
        <end position="546"/>
    </location>
</feature>
<name>A0A2G4EW93_9CYAN</name>
<feature type="compositionally biased region" description="Pro residues" evidence="1">
    <location>
        <begin position="415"/>
        <end position="424"/>
    </location>
</feature>
<sequence length="546" mass="57195">MNDSYSLANALSEPLRQPFWWAALASVGLHGVLGVNAPKISNLIYGGNSSKNLPGSVGLVELTPTEMGRLPQTIPSLKSNGKSPLSIAPVPLPPKLTPPLPPAPTAINLPALPPGMPPPGFFSPLPPSPLPSLTPPTPPTASTPTAAVKGPTVKIPLAIPPQPPANQLFPPPVNFDPIIPPPPPSSPAPELPRFLPGESEETNPDVLRRMIERSAVPGLTSATDIATPKDFQPGGRYSSEPDRDQQNTTPKTPEEIAREAIFDRNNQDLQRRNLSPDREAMLDAGDKYITLFEKFKKAYSDLAMTGPTPVNIPYPKAACSQKLEGKAVFGALVNTQGLVKAEPQAIALTGSSILDDAAQAMINSSLILPAASTHKLYQLTFEFKYDEKVCSGIPVKASPAPTGPQPTLPQLTLPSPVPPVPSPVVQPSRSPAPTAQPKPRTQQSPLPQPKPGTQQSPLPQPKPGTQQSPLPQPKPGARDLILPQPQPAAEESPAPEPQPAPEESPTPQPTASPTTESSPSPSPTASPVAAPSPTTEPSPTASPSAP</sequence>
<feature type="region of interest" description="Disordered" evidence="1">
    <location>
        <begin position="218"/>
        <end position="253"/>
    </location>
</feature>
<feature type="compositionally biased region" description="Polar residues" evidence="1">
    <location>
        <begin position="439"/>
        <end position="469"/>
    </location>
</feature>
<evidence type="ECO:0000259" key="2">
    <source>
        <dbReference type="Pfam" id="PF03544"/>
    </source>
</evidence>
<feature type="region of interest" description="Disordered" evidence="1">
    <location>
        <begin position="123"/>
        <end position="201"/>
    </location>
</feature>
<organism evidence="3 4">
    <name type="scientific">Tychonema bourrellyi FEM_GT703</name>
    <dbReference type="NCBI Taxonomy" id="2040638"/>
    <lineage>
        <taxon>Bacteria</taxon>
        <taxon>Bacillati</taxon>
        <taxon>Cyanobacteriota</taxon>
        <taxon>Cyanophyceae</taxon>
        <taxon>Oscillatoriophycideae</taxon>
        <taxon>Oscillatoriales</taxon>
        <taxon>Microcoleaceae</taxon>
        <taxon>Tychonema</taxon>
    </lineage>
</organism>
<dbReference type="GO" id="GO:0055085">
    <property type="term" value="P:transmembrane transport"/>
    <property type="evidence" value="ECO:0007669"/>
    <property type="project" value="InterPro"/>
</dbReference>
<reference evidence="3" key="1">
    <citation type="submission" date="2017-10" db="EMBL/GenBank/DDBJ databases">
        <title>Draft genome sequence of the planktic cyanobacteria Tychonema bourrellyi isolated from alpine lentic freshwater.</title>
        <authorList>
            <person name="Tett A."/>
            <person name="Armanini F."/>
            <person name="Asnicar F."/>
            <person name="Boscaini A."/>
            <person name="Pasolli E."/>
            <person name="Zolfo M."/>
            <person name="Donati C."/>
            <person name="Salmaso N."/>
            <person name="Segata N."/>
        </authorList>
    </citation>
    <scope>NUCLEOTIDE SEQUENCE</scope>
    <source>
        <strain evidence="3">FEM_GT703</strain>
    </source>
</reference>
<dbReference type="Pfam" id="PF03544">
    <property type="entry name" value="TonB_C"/>
    <property type="match status" value="1"/>
</dbReference>
<dbReference type="EMBL" id="NXIB02000158">
    <property type="protein sequence ID" value="PHX53738.1"/>
    <property type="molecule type" value="Genomic_DNA"/>
</dbReference>
<feature type="domain" description="TonB C-terminal" evidence="2">
    <location>
        <begin position="311"/>
        <end position="384"/>
    </location>
</feature>
<keyword evidence="4" id="KW-1185">Reference proteome</keyword>
<gene>
    <name evidence="3" type="ORF">CP500_019835</name>
</gene>
<feature type="compositionally biased region" description="Pro residues" evidence="1">
    <location>
        <begin position="494"/>
        <end position="510"/>
    </location>
</feature>
<dbReference type="Proteomes" id="UP000226442">
    <property type="component" value="Unassembled WGS sequence"/>
</dbReference>
<protein>
    <recommendedName>
        <fullName evidence="2">TonB C-terminal domain-containing protein</fullName>
    </recommendedName>
</protein>
<dbReference type="AlphaFoldDB" id="A0A2G4EW93"/>
<dbReference type="InterPro" id="IPR037682">
    <property type="entry name" value="TonB_C"/>
</dbReference>
<evidence type="ECO:0000256" key="1">
    <source>
        <dbReference type="SAM" id="MobiDB-lite"/>
    </source>
</evidence>
<dbReference type="RefSeq" id="WP_096830091.1">
    <property type="nucleotide sequence ID" value="NZ_NXIB02000158.1"/>
</dbReference>
<evidence type="ECO:0000313" key="4">
    <source>
        <dbReference type="Proteomes" id="UP000226442"/>
    </source>
</evidence>